<evidence type="ECO:0000256" key="11">
    <source>
        <dbReference type="ARBA" id="ARBA00038112"/>
    </source>
</evidence>
<dbReference type="AlphaFoldDB" id="A0A200QUF7"/>
<evidence type="ECO:0000256" key="7">
    <source>
        <dbReference type="ARBA" id="ARBA00022801"/>
    </source>
</evidence>
<evidence type="ECO:0000256" key="3">
    <source>
        <dbReference type="ARBA" id="ARBA00022722"/>
    </source>
</evidence>
<evidence type="ECO:0000256" key="1">
    <source>
        <dbReference type="ARBA" id="ARBA00001946"/>
    </source>
</evidence>
<dbReference type="InterPro" id="IPR008918">
    <property type="entry name" value="HhH2"/>
</dbReference>
<dbReference type="Gene3D" id="3.40.50.1010">
    <property type="entry name" value="5'-nuclease"/>
    <property type="match status" value="1"/>
</dbReference>
<proteinExistence type="inferred from homology"/>
<evidence type="ECO:0000256" key="5">
    <source>
        <dbReference type="ARBA" id="ARBA00022759"/>
    </source>
</evidence>
<dbReference type="FunCoup" id="A0A200QUF7">
    <property type="interactions" value="427"/>
</dbReference>
<dbReference type="InterPro" id="IPR029060">
    <property type="entry name" value="PIN-like_dom_sf"/>
</dbReference>
<keyword evidence="6" id="KW-0227">DNA damage</keyword>
<dbReference type="InterPro" id="IPR006085">
    <property type="entry name" value="XPG_DNA_repair_N"/>
</dbReference>
<evidence type="ECO:0000313" key="16">
    <source>
        <dbReference type="EMBL" id="OVA14097.1"/>
    </source>
</evidence>
<keyword evidence="9" id="KW-0234">DNA repair</keyword>
<dbReference type="SUPFAM" id="SSF54160">
    <property type="entry name" value="Chromo domain-like"/>
    <property type="match status" value="1"/>
</dbReference>
<dbReference type="SMART" id="SM00485">
    <property type="entry name" value="XPGN"/>
    <property type="match status" value="1"/>
</dbReference>
<dbReference type="STRING" id="56857.A0A200QUF7"/>
<evidence type="ECO:0000256" key="10">
    <source>
        <dbReference type="ARBA" id="ARBA00023242"/>
    </source>
</evidence>
<dbReference type="FunFam" id="3.40.50.1010:FF:000030">
    <property type="entry name" value="flap endonuclease GEN-like 2"/>
    <property type="match status" value="1"/>
</dbReference>
<dbReference type="Pfam" id="PF00752">
    <property type="entry name" value="XPG_N"/>
    <property type="match status" value="1"/>
</dbReference>
<dbReference type="InterPro" id="IPR006084">
    <property type="entry name" value="XPG/Rad2"/>
</dbReference>
<dbReference type="Pfam" id="PF25386">
    <property type="entry name" value="Chromo_SEND1"/>
    <property type="match status" value="1"/>
</dbReference>
<dbReference type="OMA" id="NKSHCAM"/>
<dbReference type="InParanoid" id="A0A200QUF7"/>
<keyword evidence="4" id="KW-0479">Metal-binding</keyword>
<keyword evidence="7" id="KW-0378">Hydrolase</keyword>
<dbReference type="GO" id="GO:0046872">
    <property type="term" value="F:metal ion binding"/>
    <property type="evidence" value="ECO:0007669"/>
    <property type="project" value="UniProtKB-KW"/>
</dbReference>
<evidence type="ECO:0000256" key="6">
    <source>
        <dbReference type="ARBA" id="ARBA00022763"/>
    </source>
</evidence>
<keyword evidence="8" id="KW-0460">Magnesium</keyword>
<dbReference type="EMBL" id="MVGT01001064">
    <property type="protein sequence ID" value="OVA14097.1"/>
    <property type="molecule type" value="Genomic_DNA"/>
</dbReference>
<dbReference type="GO" id="GO:0006281">
    <property type="term" value="P:DNA repair"/>
    <property type="evidence" value="ECO:0007669"/>
    <property type="project" value="UniProtKB-KW"/>
</dbReference>
<dbReference type="PRINTS" id="PR00853">
    <property type="entry name" value="XPGRADSUPER"/>
</dbReference>
<evidence type="ECO:0000256" key="4">
    <source>
        <dbReference type="ARBA" id="ARBA00022723"/>
    </source>
</evidence>
<evidence type="ECO:0000259" key="15">
    <source>
        <dbReference type="SMART" id="SM00485"/>
    </source>
</evidence>
<dbReference type="GO" id="GO:0005634">
    <property type="term" value="C:nucleus"/>
    <property type="evidence" value="ECO:0007669"/>
    <property type="project" value="UniProtKB-SubCell"/>
</dbReference>
<reference evidence="16 17" key="1">
    <citation type="journal article" date="2017" name="Mol. Plant">
        <title>The Genome of Medicinal Plant Macleaya cordata Provides New Insights into Benzylisoquinoline Alkaloids Metabolism.</title>
        <authorList>
            <person name="Liu X."/>
            <person name="Liu Y."/>
            <person name="Huang P."/>
            <person name="Ma Y."/>
            <person name="Qing Z."/>
            <person name="Tang Q."/>
            <person name="Cao H."/>
            <person name="Cheng P."/>
            <person name="Zheng Y."/>
            <person name="Yuan Z."/>
            <person name="Zhou Y."/>
            <person name="Liu J."/>
            <person name="Tang Z."/>
            <person name="Zhuo Y."/>
            <person name="Zhang Y."/>
            <person name="Yu L."/>
            <person name="Huang J."/>
            <person name="Yang P."/>
            <person name="Peng Q."/>
            <person name="Zhang J."/>
            <person name="Jiang W."/>
            <person name="Zhang Z."/>
            <person name="Lin K."/>
            <person name="Ro D.K."/>
            <person name="Chen X."/>
            <person name="Xiong X."/>
            <person name="Shang Y."/>
            <person name="Huang S."/>
            <person name="Zeng J."/>
        </authorList>
    </citation>
    <scope>NUCLEOTIDE SEQUENCE [LARGE SCALE GENOMIC DNA]</scope>
    <source>
        <strain evidence="17">cv. BLH2017</strain>
        <tissue evidence="16">Root</tissue>
    </source>
</reference>
<dbReference type="InterPro" id="IPR057340">
    <property type="entry name" value="Chromo_SEND1"/>
</dbReference>
<dbReference type="PANTHER" id="PTHR11081">
    <property type="entry name" value="FLAP ENDONUCLEASE FAMILY MEMBER"/>
    <property type="match status" value="1"/>
</dbReference>
<comment type="similarity">
    <text evidence="11">Belongs to the XPG/RAD2 endonuclease family. GEN subfamily.</text>
</comment>
<accession>A0A200QUF7</accession>
<evidence type="ECO:0000256" key="8">
    <source>
        <dbReference type="ARBA" id="ARBA00022842"/>
    </source>
</evidence>
<dbReference type="Pfam" id="PF00867">
    <property type="entry name" value="XPG_I"/>
    <property type="match status" value="1"/>
</dbReference>
<dbReference type="SUPFAM" id="SSF88723">
    <property type="entry name" value="PIN domain-like"/>
    <property type="match status" value="1"/>
</dbReference>
<evidence type="ECO:0000256" key="9">
    <source>
        <dbReference type="ARBA" id="ARBA00023204"/>
    </source>
</evidence>
<dbReference type="OrthoDB" id="2959108at2759"/>
<dbReference type="PANTHER" id="PTHR11081:SF54">
    <property type="entry name" value="SINGLE-STRAND DNA ENDONUCLEASE 1"/>
    <property type="match status" value="1"/>
</dbReference>
<evidence type="ECO:0000256" key="13">
    <source>
        <dbReference type="ARBA" id="ARBA00078231"/>
    </source>
</evidence>
<dbReference type="SMART" id="SM00484">
    <property type="entry name" value="XPGI"/>
    <property type="match status" value="1"/>
</dbReference>
<dbReference type="GO" id="GO:0017108">
    <property type="term" value="F:5'-flap endonuclease activity"/>
    <property type="evidence" value="ECO:0007669"/>
    <property type="project" value="TreeGrafter"/>
</dbReference>
<keyword evidence="10" id="KW-0539">Nucleus</keyword>
<dbReference type="InterPro" id="IPR036279">
    <property type="entry name" value="5-3_exonuclease_C_sf"/>
</dbReference>
<dbReference type="InterPro" id="IPR006086">
    <property type="entry name" value="XPG-I_dom"/>
</dbReference>
<dbReference type="GO" id="GO:0003677">
    <property type="term" value="F:DNA binding"/>
    <property type="evidence" value="ECO:0007669"/>
    <property type="project" value="InterPro"/>
</dbReference>
<dbReference type="SUPFAM" id="SSF47807">
    <property type="entry name" value="5' to 3' exonuclease, C-terminal subdomain"/>
    <property type="match status" value="1"/>
</dbReference>
<feature type="domain" description="XPG N-terminal" evidence="15">
    <location>
        <begin position="1"/>
        <end position="97"/>
    </location>
</feature>
<dbReference type="CDD" id="cd09869">
    <property type="entry name" value="PIN_GEN1"/>
    <property type="match status" value="1"/>
</dbReference>
<comment type="cofactor">
    <cofactor evidence="1">
        <name>Mg(2+)</name>
        <dbReference type="ChEBI" id="CHEBI:18420"/>
    </cofactor>
</comment>
<sequence length="532" mass="59457">MGVKNLWDILESCKKTLPLHHLQNKRVCIDLSCWIVQLQNANKNYTSIKDKIYLRGLFHRLRALLALNCSLIFVTDGSIPAIKLSTYRRRLGSSSEVTRDEANLHKVLSLPRNMGSEFSCMIKEAKVLGMALGIPCLDGLEEAEAQCALLNSESLCDGCFTSDSDVFLFGAKTVYRDMYLGDGGHVVCYEMADIERELGFGRNSLITLAVLLGSDYSHGVHGLGPETACKIVKSIGDDIILQQITSEGLAFVKKKKGSKKHEKLLNMSKENNLVHEQNITVNEQNPLQDDQFLQVIDAYLKPKCHSPDSEAVHRALSQYPFQRSKLQQVCAESFGWTPEKTDEYILPKIGERDLRRFANLRSTSSGLGFQLPLHEMPVPCPISSIIKQRKVQGRDCFEVAWEHLDGLKISVVPADLIECACPEKIVEFNERETQGKKQNRRPRAKRSDNRAAVTEVDLKLQALLLDIEAESNAVSTAAILSRRPIEQSNVVPEVIDLLSPSPPIRARKVSKCRETLGSQIDVIDLCDSETDL</sequence>
<protein>
    <recommendedName>
        <fullName evidence="12">Single-strand DNA endonuclease 1</fullName>
    </recommendedName>
    <alternativeName>
        <fullName evidence="13">Flap endonuclease GEN-like 2</fullName>
    </alternativeName>
</protein>
<evidence type="ECO:0000259" key="14">
    <source>
        <dbReference type="SMART" id="SM00484"/>
    </source>
</evidence>
<organism evidence="16 17">
    <name type="scientific">Macleaya cordata</name>
    <name type="common">Five-seeded plume-poppy</name>
    <name type="synonym">Bocconia cordata</name>
    <dbReference type="NCBI Taxonomy" id="56857"/>
    <lineage>
        <taxon>Eukaryota</taxon>
        <taxon>Viridiplantae</taxon>
        <taxon>Streptophyta</taxon>
        <taxon>Embryophyta</taxon>
        <taxon>Tracheophyta</taxon>
        <taxon>Spermatophyta</taxon>
        <taxon>Magnoliopsida</taxon>
        <taxon>Ranunculales</taxon>
        <taxon>Papaveraceae</taxon>
        <taxon>Papaveroideae</taxon>
        <taxon>Macleaya</taxon>
    </lineage>
</organism>
<dbReference type="Proteomes" id="UP000195402">
    <property type="component" value="Unassembled WGS sequence"/>
</dbReference>
<evidence type="ECO:0000256" key="2">
    <source>
        <dbReference type="ARBA" id="ARBA00004123"/>
    </source>
</evidence>
<name>A0A200QUF7_MACCD</name>
<dbReference type="Gene3D" id="1.10.150.20">
    <property type="entry name" value="5' to 3' exonuclease, C-terminal subdomain"/>
    <property type="match status" value="1"/>
</dbReference>
<dbReference type="InterPro" id="IPR016197">
    <property type="entry name" value="Chromo-like_dom_sf"/>
</dbReference>
<evidence type="ECO:0000256" key="12">
    <source>
        <dbReference type="ARBA" id="ARBA00072248"/>
    </source>
</evidence>
<dbReference type="SMART" id="SM00279">
    <property type="entry name" value="HhH2"/>
    <property type="match status" value="1"/>
</dbReference>
<comment type="subcellular location">
    <subcellularLocation>
        <location evidence="2">Nucleus</location>
    </subcellularLocation>
</comment>
<dbReference type="CDD" id="cd09900">
    <property type="entry name" value="H3TH_XPG-like"/>
    <property type="match status" value="1"/>
</dbReference>
<keyword evidence="3" id="KW-0540">Nuclease</keyword>
<keyword evidence="5 16" id="KW-0255">Endonuclease</keyword>
<evidence type="ECO:0000313" key="17">
    <source>
        <dbReference type="Proteomes" id="UP000195402"/>
    </source>
</evidence>
<dbReference type="FunFam" id="1.10.150.20:FF:000030">
    <property type="entry name" value="Flap endonuclease GEN-like 1"/>
    <property type="match status" value="1"/>
</dbReference>
<feature type="domain" description="XPG-I" evidence="14">
    <location>
        <begin position="130"/>
        <end position="200"/>
    </location>
</feature>
<comment type="caution">
    <text evidence="16">The sequence shown here is derived from an EMBL/GenBank/DDBJ whole genome shotgun (WGS) entry which is preliminary data.</text>
</comment>
<gene>
    <name evidence="16" type="ORF">BVC80_1787g186</name>
</gene>
<keyword evidence="17" id="KW-1185">Reference proteome</keyword>